<evidence type="ECO:0000313" key="2">
    <source>
        <dbReference type="Proteomes" id="UP000824533"/>
    </source>
</evidence>
<comment type="caution">
    <text evidence="1">The sequence shown here is derived from an EMBL/GenBank/DDBJ whole genome shotgun (WGS) entry which is preliminary data.</text>
</comment>
<evidence type="ECO:0000313" key="1">
    <source>
        <dbReference type="EMBL" id="KAJ0182780.1"/>
    </source>
</evidence>
<accession>A0ACC1DG25</accession>
<keyword evidence="2" id="KW-1185">Reference proteome</keyword>
<name>A0ACC1DG25_9NEOP</name>
<proteinExistence type="predicted"/>
<organism evidence="1 2">
    <name type="scientific">Dendrolimus kikuchii</name>
    <dbReference type="NCBI Taxonomy" id="765133"/>
    <lineage>
        <taxon>Eukaryota</taxon>
        <taxon>Metazoa</taxon>
        <taxon>Ecdysozoa</taxon>
        <taxon>Arthropoda</taxon>
        <taxon>Hexapoda</taxon>
        <taxon>Insecta</taxon>
        <taxon>Pterygota</taxon>
        <taxon>Neoptera</taxon>
        <taxon>Endopterygota</taxon>
        <taxon>Lepidoptera</taxon>
        <taxon>Glossata</taxon>
        <taxon>Ditrysia</taxon>
        <taxon>Bombycoidea</taxon>
        <taxon>Lasiocampidae</taxon>
        <taxon>Dendrolimus</taxon>
    </lineage>
</organism>
<protein>
    <submittedName>
        <fullName evidence="1">Uncharacterized protein</fullName>
    </submittedName>
</protein>
<reference evidence="1 2" key="1">
    <citation type="journal article" date="2021" name="Front. Genet.">
        <title>Chromosome-Level Genome Assembly Reveals Significant Gene Expansion in the Toll and IMD Signaling Pathways of Dendrolimus kikuchii.</title>
        <authorList>
            <person name="Zhou J."/>
            <person name="Wu P."/>
            <person name="Xiong Z."/>
            <person name="Liu N."/>
            <person name="Zhao N."/>
            <person name="Ji M."/>
            <person name="Qiu Y."/>
            <person name="Yang B."/>
        </authorList>
    </citation>
    <scope>NUCLEOTIDE SEQUENCE [LARGE SCALE GENOMIC DNA]</scope>
    <source>
        <strain evidence="1">Ann1</strain>
    </source>
</reference>
<sequence>MSKKQVRCVRISLNGALLFVPTPQGNWREVKYVCMNVFCITLILLLNTFTAPLIYYTFLQPELCQITPKEKHCLIEYSVRNKWPHQKRQVLCRYVFNWYMKNCFEIRWSDHCPSVPIPTVANNFATERECYEECGGWA</sequence>
<gene>
    <name evidence="1" type="ORF">K1T71_002149</name>
</gene>
<dbReference type="Proteomes" id="UP000824533">
    <property type="component" value="Linkage Group LG03"/>
</dbReference>
<dbReference type="EMBL" id="CM034389">
    <property type="protein sequence ID" value="KAJ0182780.1"/>
    <property type="molecule type" value="Genomic_DNA"/>
</dbReference>